<feature type="transmembrane region" description="Helical" evidence="1">
    <location>
        <begin position="386"/>
        <end position="409"/>
    </location>
</feature>
<dbReference type="GO" id="GO:0006814">
    <property type="term" value="P:sodium ion transport"/>
    <property type="evidence" value="ECO:0007669"/>
    <property type="project" value="InterPro"/>
</dbReference>
<dbReference type="Pfam" id="PF13347">
    <property type="entry name" value="MFS_2"/>
    <property type="match status" value="1"/>
</dbReference>
<dbReference type="Proteomes" id="UP001140817">
    <property type="component" value="Unassembled WGS sequence"/>
</dbReference>
<feature type="transmembrane region" description="Helical" evidence="1">
    <location>
        <begin position="95"/>
        <end position="113"/>
    </location>
</feature>
<protein>
    <submittedName>
        <fullName evidence="2">MFS transporter</fullName>
    </submittedName>
</protein>
<dbReference type="CDD" id="cd17332">
    <property type="entry name" value="MFS_MelB_like"/>
    <property type="match status" value="1"/>
</dbReference>
<feature type="transmembrane region" description="Helical" evidence="1">
    <location>
        <begin position="119"/>
        <end position="142"/>
    </location>
</feature>
<dbReference type="PANTHER" id="PTHR11328">
    <property type="entry name" value="MAJOR FACILITATOR SUPERFAMILY DOMAIN-CONTAINING PROTEIN"/>
    <property type="match status" value="1"/>
</dbReference>
<organism evidence="2 3">
    <name type="scientific">Terrisporobacter muris</name>
    <dbReference type="NCBI Taxonomy" id="2963284"/>
    <lineage>
        <taxon>Bacteria</taxon>
        <taxon>Bacillati</taxon>
        <taxon>Bacillota</taxon>
        <taxon>Clostridia</taxon>
        <taxon>Peptostreptococcales</taxon>
        <taxon>Peptostreptococcaceae</taxon>
        <taxon>Terrisporobacter</taxon>
    </lineage>
</organism>
<dbReference type="PANTHER" id="PTHR11328:SF24">
    <property type="entry name" value="MAJOR FACILITATOR SUPERFAMILY (MFS) PROFILE DOMAIN-CONTAINING PROTEIN"/>
    <property type="match status" value="1"/>
</dbReference>
<keyword evidence="3" id="KW-1185">Reference proteome</keyword>
<feature type="transmembrane region" description="Helical" evidence="1">
    <location>
        <begin position="53"/>
        <end position="83"/>
    </location>
</feature>
<evidence type="ECO:0000256" key="1">
    <source>
        <dbReference type="SAM" id="Phobius"/>
    </source>
</evidence>
<sequence length="470" mass="52208">MEKTVHDNSLVKNDQFLKVPFATKVAYGCGDVACNISFGVVGTYLTLFYTDYIGIPAATIGLVMLISRIFDGVSDVVMGYLVSHTKSKYGQSRPWILWTAIPYTISIILLFMVPQTSPTLQFIYIFVTYNFSTTIMYTAVNLPYGSLSAMLTRDQSERDMVSVFRMAMSPFGRIAIAMFTMPVVKFLGNDQRAWVISISIWAFVGLLLLLFCFAKCEEKVCIERKTPEKKEKGNAKATLKALFTNQYFWAVGILWMLQNATVGITGMILPYYCKYIFQNETWMYSVLYFSEFITVIVGVMLCPILIKRIGKRNTVLIGAFIALAAQCIFIINPYSFELTLGISILRGLGAAPLNACVFGMLNDVVEFGHWKSGLRQEAYIFSAGSVGSKIGPGITTAIVTGIMTMSGYISSTSGVAIQPQSALDAIVNLYAYGPLLVWIIVAVVTLMYKLDKIYPKIMVELAEREAKGEC</sequence>
<dbReference type="InterPro" id="IPR001927">
    <property type="entry name" value="Na/Gal_symport"/>
</dbReference>
<feature type="transmembrane region" description="Helical" evidence="1">
    <location>
        <begin position="193"/>
        <end position="214"/>
    </location>
</feature>
<dbReference type="InterPro" id="IPR036259">
    <property type="entry name" value="MFS_trans_sf"/>
</dbReference>
<feature type="transmembrane region" description="Helical" evidence="1">
    <location>
        <begin position="284"/>
        <end position="306"/>
    </location>
</feature>
<evidence type="ECO:0000313" key="3">
    <source>
        <dbReference type="Proteomes" id="UP001140817"/>
    </source>
</evidence>
<dbReference type="GO" id="GO:0015293">
    <property type="term" value="F:symporter activity"/>
    <property type="evidence" value="ECO:0007669"/>
    <property type="project" value="InterPro"/>
</dbReference>
<gene>
    <name evidence="2" type="ORF">NSA58_10065</name>
</gene>
<feature type="transmembrane region" description="Helical" evidence="1">
    <location>
        <begin position="163"/>
        <end position="181"/>
    </location>
</feature>
<dbReference type="GO" id="GO:0005886">
    <property type="term" value="C:plasma membrane"/>
    <property type="evidence" value="ECO:0007669"/>
    <property type="project" value="TreeGrafter"/>
</dbReference>
<keyword evidence="1" id="KW-0472">Membrane</keyword>
<comment type="caution">
    <text evidence="2">The sequence shown here is derived from an EMBL/GenBank/DDBJ whole genome shotgun (WGS) entry which is preliminary data.</text>
</comment>
<dbReference type="Gene3D" id="1.20.1250.20">
    <property type="entry name" value="MFS general substrate transporter like domains"/>
    <property type="match status" value="2"/>
</dbReference>
<dbReference type="InterPro" id="IPR039672">
    <property type="entry name" value="MFS_2"/>
</dbReference>
<proteinExistence type="predicted"/>
<name>A0A9X2MFL2_9FIRM</name>
<dbReference type="AlphaFoldDB" id="A0A9X2MFL2"/>
<reference evidence="2" key="1">
    <citation type="submission" date="2022-07" db="EMBL/GenBank/DDBJ databases">
        <title>Enhanced cultured diversity of the mouse gut microbiota enables custom-made synthetic communities.</title>
        <authorList>
            <person name="Afrizal A."/>
        </authorList>
    </citation>
    <scope>NUCLEOTIDE SEQUENCE</scope>
    <source>
        <strain evidence="2">DSM 29186</strain>
    </source>
</reference>
<evidence type="ECO:0000313" key="2">
    <source>
        <dbReference type="EMBL" id="MCR1823131.1"/>
    </source>
</evidence>
<dbReference type="NCBIfam" id="TIGR00792">
    <property type="entry name" value="gph"/>
    <property type="match status" value="1"/>
</dbReference>
<dbReference type="SUPFAM" id="SSF103473">
    <property type="entry name" value="MFS general substrate transporter"/>
    <property type="match status" value="1"/>
</dbReference>
<accession>A0A9X2MFL2</accession>
<dbReference type="RefSeq" id="WP_074429611.1">
    <property type="nucleotide sequence ID" value="NZ_JANKBY010000110.1"/>
</dbReference>
<keyword evidence="1" id="KW-0812">Transmembrane</keyword>
<dbReference type="EMBL" id="JANKBY010000110">
    <property type="protein sequence ID" value="MCR1823131.1"/>
    <property type="molecule type" value="Genomic_DNA"/>
</dbReference>
<feature type="transmembrane region" description="Helical" evidence="1">
    <location>
        <begin position="429"/>
        <end position="448"/>
    </location>
</feature>
<dbReference type="GO" id="GO:0008643">
    <property type="term" value="P:carbohydrate transport"/>
    <property type="evidence" value="ECO:0007669"/>
    <property type="project" value="InterPro"/>
</dbReference>
<keyword evidence="1" id="KW-1133">Transmembrane helix</keyword>
<feature type="transmembrane region" description="Helical" evidence="1">
    <location>
        <begin position="247"/>
        <end position="272"/>
    </location>
</feature>
<feature type="transmembrane region" description="Helical" evidence="1">
    <location>
        <begin position="313"/>
        <end position="331"/>
    </location>
</feature>